<evidence type="ECO:0000313" key="2">
    <source>
        <dbReference type="EMBL" id="GAA1205175.1"/>
    </source>
</evidence>
<organism evidence="2 3">
    <name type="scientific">Prauserella alba</name>
    <dbReference type="NCBI Taxonomy" id="176898"/>
    <lineage>
        <taxon>Bacteria</taxon>
        <taxon>Bacillati</taxon>
        <taxon>Actinomycetota</taxon>
        <taxon>Actinomycetes</taxon>
        <taxon>Pseudonocardiales</taxon>
        <taxon>Pseudonocardiaceae</taxon>
        <taxon>Prauserella</taxon>
    </lineage>
</organism>
<evidence type="ECO:0000256" key="1">
    <source>
        <dbReference type="SAM" id="MobiDB-lite"/>
    </source>
</evidence>
<dbReference type="Proteomes" id="UP001500467">
    <property type="component" value="Unassembled WGS sequence"/>
</dbReference>
<reference evidence="2 3" key="1">
    <citation type="journal article" date="2019" name="Int. J. Syst. Evol. Microbiol.">
        <title>The Global Catalogue of Microorganisms (GCM) 10K type strain sequencing project: providing services to taxonomists for standard genome sequencing and annotation.</title>
        <authorList>
            <consortium name="The Broad Institute Genomics Platform"/>
            <consortium name="The Broad Institute Genome Sequencing Center for Infectious Disease"/>
            <person name="Wu L."/>
            <person name="Ma J."/>
        </authorList>
    </citation>
    <scope>NUCLEOTIDE SEQUENCE [LARGE SCALE GENOMIC DNA]</scope>
    <source>
        <strain evidence="2 3">JCM 13022</strain>
    </source>
</reference>
<accession>A0ABN1VEI5</accession>
<proteinExistence type="predicted"/>
<gene>
    <name evidence="2" type="ORF">GCM10009675_24870</name>
</gene>
<comment type="caution">
    <text evidence="2">The sequence shown here is derived from an EMBL/GenBank/DDBJ whole genome shotgun (WGS) entry which is preliminary data.</text>
</comment>
<evidence type="ECO:0000313" key="3">
    <source>
        <dbReference type="Proteomes" id="UP001500467"/>
    </source>
</evidence>
<sequence length="118" mass="12716">MRADRRLPGDSGVLPVPRSHNATTDHVLIPTSHSALHREVLDWRNTSAVVADGAAGKLRLGSRGLQGLKVQNSHANHLSSVFDKFPAPCGRIYRRTFQQLLLTVLPGSCASAAEVSRA</sequence>
<dbReference type="EMBL" id="BAAALM010000007">
    <property type="protein sequence ID" value="GAA1205175.1"/>
    <property type="molecule type" value="Genomic_DNA"/>
</dbReference>
<feature type="region of interest" description="Disordered" evidence="1">
    <location>
        <begin position="1"/>
        <end position="27"/>
    </location>
</feature>
<name>A0ABN1VEI5_9PSEU</name>
<keyword evidence="3" id="KW-1185">Reference proteome</keyword>
<protein>
    <submittedName>
        <fullName evidence="2">Uncharacterized protein</fullName>
    </submittedName>
</protein>